<accession>A3MX01</accession>
<dbReference type="Proteomes" id="UP000001431">
    <property type="component" value="Chromosome"/>
</dbReference>
<evidence type="ECO:0000313" key="2">
    <source>
        <dbReference type="Proteomes" id="UP000001431"/>
    </source>
</evidence>
<proteinExistence type="predicted"/>
<reference evidence="1" key="1">
    <citation type="submission" date="2007-02" db="EMBL/GenBank/DDBJ databases">
        <title>Complete sequence of Pyrobaculum calidifontis JCM 11548.</title>
        <authorList>
            <consortium name="US DOE Joint Genome Institute"/>
            <person name="Copeland A."/>
            <person name="Lucas S."/>
            <person name="Lapidus A."/>
            <person name="Barry K."/>
            <person name="Glavina del Rio T."/>
            <person name="Dalin E."/>
            <person name="Tice H."/>
            <person name="Pitluck S."/>
            <person name="Chain P."/>
            <person name="Malfatti S."/>
            <person name="Shin M."/>
            <person name="Vergez L."/>
            <person name="Schmutz J."/>
            <person name="Larimer F."/>
            <person name="Land M."/>
            <person name="Hauser L."/>
            <person name="Kyrpides N."/>
            <person name="Mikhailova N."/>
            <person name="Cozen A.E."/>
            <person name="Fitz-Gibbon S.T."/>
            <person name="House C.H."/>
            <person name="Saltikov C."/>
            <person name="Lowe T.M."/>
            <person name="Richardson P."/>
        </authorList>
    </citation>
    <scope>NUCLEOTIDE SEQUENCE [LARGE SCALE GENOMIC DNA]</scope>
    <source>
        <strain evidence="1">JCM 11548</strain>
    </source>
</reference>
<dbReference type="GeneID" id="4909510"/>
<dbReference type="RefSeq" id="WP_011850427.1">
    <property type="nucleotide sequence ID" value="NC_009073.1"/>
</dbReference>
<keyword evidence="2" id="KW-1185">Reference proteome</keyword>
<dbReference type="HOGENOM" id="CLU_1567264_0_0_2"/>
<organism evidence="1 2">
    <name type="scientific">Pyrobaculum calidifontis (strain DSM 21063 / JCM 11548 / VA1)</name>
    <dbReference type="NCBI Taxonomy" id="410359"/>
    <lineage>
        <taxon>Archaea</taxon>
        <taxon>Thermoproteota</taxon>
        <taxon>Thermoprotei</taxon>
        <taxon>Thermoproteales</taxon>
        <taxon>Thermoproteaceae</taxon>
        <taxon>Pyrobaculum</taxon>
    </lineage>
</organism>
<gene>
    <name evidence="1" type="ordered locus">Pcal_1751</name>
</gene>
<dbReference type="eggNOG" id="arCOG05681">
    <property type="taxonomic scope" value="Archaea"/>
</dbReference>
<dbReference type="KEGG" id="pcl:Pcal_1751"/>
<dbReference type="OrthoDB" id="28265at2157"/>
<dbReference type="EMBL" id="CP000561">
    <property type="protein sequence ID" value="ABO09168.1"/>
    <property type="molecule type" value="Genomic_DNA"/>
</dbReference>
<dbReference type="AlphaFoldDB" id="A3MX01"/>
<sequence>MLGKIKLGVEEWKKLETELQRIAGGEQLEVVISLTLVSSADEGEEEEEEEHNHHHHFVENEFTKEVSGLIDHLAHTYNAHVHPHLHSNHGTITLSIKGEPKYLVKSLKDIIEFVKLNCEKCVLHSLDGEFHIGEDLAGIYFGDAYKITVILPASDGRRLIVHELHF</sequence>
<evidence type="ECO:0000313" key="1">
    <source>
        <dbReference type="EMBL" id="ABO09168.1"/>
    </source>
</evidence>
<protein>
    <submittedName>
        <fullName evidence="1">Uncharacterized protein</fullName>
    </submittedName>
</protein>
<name>A3MX01_PYRCJ</name>
<dbReference type="STRING" id="410359.Pcal_1751"/>